<dbReference type="RefSeq" id="WP_133868307.1">
    <property type="nucleotide sequence ID" value="NZ_SOAU01000001.1"/>
</dbReference>
<dbReference type="OrthoDB" id="7596142at2"/>
<keyword evidence="1" id="KW-0812">Transmembrane</keyword>
<sequence>MLAYDYPLLGLFWTMLMVFLWVAWLFLLFRIFADIFRSGMGGWSKALWSLFVIFLPFLGVLVYIIANGDDMRKRDIETMQQNEAAFRSYVQDAAGSGGGTATELAKLAELRDSGVLSPEEFEAQKAKLLA</sequence>
<organism evidence="3 4">
    <name type="scientific">Ilumatobacter fluminis</name>
    <dbReference type="NCBI Taxonomy" id="467091"/>
    <lineage>
        <taxon>Bacteria</taxon>
        <taxon>Bacillati</taxon>
        <taxon>Actinomycetota</taxon>
        <taxon>Acidimicrobiia</taxon>
        <taxon>Acidimicrobiales</taxon>
        <taxon>Ilumatobacteraceae</taxon>
        <taxon>Ilumatobacter</taxon>
    </lineage>
</organism>
<dbReference type="InterPro" id="IPR018649">
    <property type="entry name" value="SHOCT"/>
</dbReference>
<gene>
    <name evidence="3" type="ORF">BDK89_1473</name>
</gene>
<comment type="caution">
    <text evidence="3">The sequence shown here is derived from an EMBL/GenBank/DDBJ whole genome shotgun (WGS) entry which is preliminary data.</text>
</comment>
<feature type="domain" description="SHOCT" evidence="2">
    <location>
        <begin position="102"/>
        <end position="129"/>
    </location>
</feature>
<dbReference type="EMBL" id="SOAU01000001">
    <property type="protein sequence ID" value="TDT15893.1"/>
    <property type="molecule type" value="Genomic_DNA"/>
</dbReference>
<dbReference type="Pfam" id="PF09851">
    <property type="entry name" value="SHOCT"/>
    <property type="match status" value="1"/>
</dbReference>
<keyword evidence="4" id="KW-1185">Reference proteome</keyword>
<reference evidence="3 4" key="1">
    <citation type="submission" date="2019-03" db="EMBL/GenBank/DDBJ databases">
        <title>Sequencing the genomes of 1000 actinobacteria strains.</title>
        <authorList>
            <person name="Klenk H.-P."/>
        </authorList>
    </citation>
    <scope>NUCLEOTIDE SEQUENCE [LARGE SCALE GENOMIC DNA]</scope>
    <source>
        <strain evidence="3 4">DSM 18936</strain>
    </source>
</reference>
<keyword evidence="1" id="KW-1133">Transmembrane helix</keyword>
<keyword evidence="1" id="KW-0472">Membrane</keyword>
<dbReference type="Proteomes" id="UP000294558">
    <property type="component" value="Unassembled WGS sequence"/>
</dbReference>
<evidence type="ECO:0000259" key="2">
    <source>
        <dbReference type="Pfam" id="PF09851"/>
    </source>
</evidence>
<protein>
    <submittedName>
        <fullName evidence="3">Phospholipase D-like protein</fullName>
    </submittedName>
</protein>
<evidence type="ECO:0000313" key="3">
    <source>
        <dbReference type="EMBL" id="TDT15893.1"/>
    </source>
</evidence>
<feature type="transmembrane region" description="Helical" evidence="1">
    <location>
        <begin position="12"/>
        <end position="33"/>
    </location>
</feature>
<accession>A0A4R7I0D4</accession>
<proteinExistence type="predicted"/>
<evidence type="ECO:0000313" key="4">
    <source>
        <dbReference type="Proteomes" id="UP000294558"/>
    </source>
</evidence>
<dbReference type="AlphaFoldDB" id="A0A4R7I0D4"/>
<name>A0A4R7I0D4_9ACTN</name>
<dbReference type="GO" id="GO:0005886">
    <property type="term" value="C:plasma membrane"/>
    <property type="evidence" value="ECO:0007669"/>
    <property type="project" value="UniProtKB-SubCell"/>
</dbReference>
<evidence type="ECO:0000256" key="1">
    <source>
        <dbReference type="SAM" id="Phobius"/>
    </source>
</evidence>
<feature type="transmembrane region" description="Helical" evidence="1">
    <location>
        <begin position="45"/>
        <end position="66"/>
    </location>
</feature>